<feature type="binding site" evidence="12">
    <location>
        <begin position="142"/>
        <end position="145"/>
    </location>
    <ligand>
        <name>GTP</name>
        <dbReference type="ChEBI" id="CHEBI:37565"/>
    </ligand>
</feature>
<dbReference type="Gene3D" id="3.30.70.870">
    <property type="entry name" value="Elongation Factor G (Translational Gtpase), domain 3"/>
    <property type="match status" value="1"/>
</dbReference>
<dbReference type="InterPro" id="IPR005225">
    <property type="entry name" value="Small_GTP-bd"/>
</dbReference>
<sequence>MTMSLDEMKARQKRIRNFSIVAHIDHGKSTLADRILEMTDSISKREMKNQILDDMPLERERGITIKLNAVALTYHAKDGQDYIFHLIDTPGHVDFSYEVSRSLAACEGAILVVDATQGVEAQTLANVYLALDNNLEILPVINKIDLPSADPEGTKKQIEDEIGLDTSETVDVSAKTGLGVDKVLEKIVHDVPAPTGDLTAPLKALIFDSKYDDYRGVVLSVRVFEGTVKKGDRIRLMNSGTEYEVAEVGINSPKPLARDVLMAGDVGYITAAIKDIKDTRVGDTVTNADRPTDKPLEGYRQMTPMVYAGLYPTDNAKFNDLRDALEKLQLNDAALTFEPESSRALGFGFRCGFLGLLHMDVVQERLEREFNLDLITTAPSVTYHVDLADGTMKEVENPAEMPDASAIKDIKEPYVQASIMVPNDYVGPVMELCQRKRGIFDTMEYLSDTRVNVIYHIPLSEIIFDFFDKLKSSTRGYASLDYEIDDYKPSNLVKIDILLNGDKVDALSFIAHKDFAVERGRDITSKLKKIIPRQNFEIPIQAAIGSKIIARTNIKAYRKDVTARIHTGDPDRRAKLLEKQKRGKKRMKAVGKVDIPQEAFMAVLKTDEQLDDK</sequence>
<feature type="domain" description="Tr-type G" evidence="13">
    <location>
        <begin position="13"/>
        <end position="195"/>
    </location>
</feature>
<comment type="subcellular location">
    <subcellularLocation>
        <location evidence="12">Cell membrane</location>
        <topology evidence="12">Peripheral membrane protein</topology>
        <orientation evidence="12">Cytoplasmic side</orientation>
    </subcellularLocation>
</comment>
<evidence type="ECO:0000256" key="11">
    <source>
        <dbReference type="ARBA" id="ARBA00066744"/>
    </source>
</evidence>
<dbReference type="GO" id="GO:0003746">
    <property type="term" value="F:translation elongation factor activity"/>
    <property type="evidence" value="ECO:0007669"/>
    <property type="project" value="UniProtKB-UniRule"/>
</dbReference>
<dbReference type="EMBL" id="AZGO01000065">
    <property type="protein sequence ID" value="KRM35311.1"/>
    <property type="molecule type" value="Genomic_DNA"/>
</dbReference>
<dbReference type="Pfam" id="PF03144">
    <property type="entry name" value="GTP_EFTU_D2"/>
    <property type="match status" value="1"/>
</dbReference>
<keyword evidence="6 12" id="KW-0342">GTP-binding</keyword>
<evidence type="ECO:0000259" key="13">
    <source>
        <dbReference type="PROSITE" id="PS51722"/>
    </source>
</evidence>
<dbReference type="NCBIfam" id="TIGR00231">
    <property type="entry name" value="small_GTP"/>
    <property type="match status" value="1"/>
</dbReference>
<dbReference type="FunFam" id="3.30.70.870:FF:000004">
    <property type="entry name" value="Translation factor GUF1, mitochondrial"/>
    <property type="match status" value="1"/>
</dbReference>
<dbReference type="HAMAP" id="MF_00071">
    <property type="entry name" value="LepA"/>
    <property type="match status" value="1"/>
</dbReference>
<dbReference type="GO" id="GO:0045727">
    <property type="term" value="P:positive regulation of translation"/>
    <property type="evidence" value="ECO:0007669"/>
    <property type="project" value="UniProtKB-UniRule"/>
</dbReference>
<dbReference type="AlphaFoldDB" id="A0A922TKF0"/>
<keyword evidence="2 12" id="KW-1003">Cell membrane</keyword>
<dbReference type="InterPro" id="IPR000795">
    <property type="entry name" value="T_Tr_GTP-bd_dom"/>
</dbReference>
<reference evidence="14 15" key="1">
    <citation type="journal article" date="2015" name="Genome Announc.">
        <title>Expanding the biotechnology potential of lactobacilli through comparative genomics of 213 strains and associated genera.</title>
        <authorList>
            <person name="Sun Z."/>
            <person name="Harris H.M."/>
            <person name="McCann A."/>
            <person name="Guo C."/>
            <person name="Argimon S."/>
            <person name="Zhang W."/>
            <person name="Yang X."/>
            <person name="Jeffery I.B."/>
            <person name="Cooney J.C."/>
            <person name="Kagawa T.F."/>
            <person name="Liu W."/>
            <person name="Song Y."/>
            <person name="Salvetti E."/>
            <person name="Wrobel A."/>
            <person name="Rasinkangas P."/>
            <person name="Parkhill J."/>
            <person name="Rea M.C."/>
            <person name="O'Sullivan O."/>
            <person name="Ritari J."/>
            <person name="Douillard F.P."/>
            <person name="Paul Ross R."/>
            <person name="Yang R."/>
            <person name="Briner A.E."/>
            <person name="Felis G.E."/>
            <person name="de Vos W.M."/>
            <person name="Barrangou R."/>
            <person name="Klaenhammer T.R."/>
            <person name="Caufield P.W."/>
            <person name="Cui Y."/>
            <person name="Zhang H."/>
            <person name="O'Toole P.W."/>
        </authorList>
    </citation>
    <scope>NUCLEOTIDE SEQUENCE [LARGE SCALE GENOMIC DNA]</scope>
    <source>
        <strain evidence="14 15">DSM 8475</strain>
    </source>
</reference>
<dbReference type="Pfam" id="PF00679">
    <property type="entry name" value="EFG_C"/>
    <property type="match status" value="1"/>
</dbReference>
<dbReference type="SUPFAM" id="SSF50447">
    <property type="entry name" value="Translation proteins"/>
    <property type="match status" value="1"/>
</dbReference>
<dbReference type="Pfam" id="PF00009">
    <property type="entry name" value="GTP_EFTU"/>
    <property type="match status" value="1"/>
</dbReference>
<dbReference type="Gene3D" id="2.40.30.10">
    <property type="entry name" value="Translation factors"/>
    <property type="match status" value="1"/>
</dbReference>
<dbReference type="InterPro" id="IPR027417">
    <property type="entry name" value="P-loop_NTPase"/>
</dbReference>
<dbReference type="InterPro" id="IPR009000">
    <property type="entry name" value="Transl_B-barrel_sf"/>
</dbReference>
<dbReference type="FunFam" id="3.30.70.2570:FF:000001">
    <property type="entry name" value="Translation factor GUF1, mitochondrial"/>
    <property type="match status" value="1"/>
</dbReference>
<keyword evidence="4 12" id="KW-0378">Hydrolase</keyword>
<dbReference type="GO" id="GO:0005886">
    <property type="term" value="C:plasma membrane"/>
    <property type="evidence" value="ECO:0007669"/>
    <property type="project" value="UniProtKB-SubCell"/>
</dbReference>
<evidence type="ECO:0000256" key="10">
    <source>
        <dbReference type="ARBA" id="ARBA00061052"/>
    </source>
</evidence>
<dbReference type="CDD" id="cd03709">
    <property type="entry name" value="lepA_C"/>
    <property type="match status" value="1"/>
</dbReference>
<evidence type="ECO:0000313" key="15">
    <source>
        <dbReference type="Proteomes" id="UP000051085"/>
    </source>
</evidence>
<dbReference type="EC" id="3.6.5.n1" evidence="11 12"/>
<dbReference type="FunFam" id="3.30.70.240:FF:000007">
    <property type="entry name" value="Translation factor GUF1, mitochondrial"/>
    <property type="match status" value="1"/>
</dbReference>
<evidence type="ECO:0000256" key="8">
    <source>
        <dbReference type="ARBA" id="ARBA00050293"/>
    </source>
</evidence>
<dbReference type="InterPro" id="IPR000640">
    <property type="entry name" value="EFG_V-like"/>
</dbReference>
<dbReference type="NCBIfam" id="TIGR01393">
    <property type="entry name" value="lepA"/>
    <property type="match status" value="1"/>
</dbReference>
<evidence type="ECO:0000256" key="1">
    <source>
        <dbReference type="ARBA" id="ARBA00005454"/>
    </source>
</evidence>
<dbReference type="Gene3D" id="3.40.50.300">
    <property type="entry name" value="P-loop containing nucleotide triphosphate hydrolases"/>
    <property type="match status" value="1"/>
</dbReference>
<dbReference type="InterPro" id="IPR006297">
    <property type="entry name" value="EF-4"/>
</dbReference>
<comment type="caution">
    <text evidence="14">The sequence shown here is derived from an EMBL/GenBank/DDBJ whole genome shotgun (WGS) entry which is preliminary data.</text>
</comment>
<dbReference type="FunFam" id="2.40.30.10:FF:000015">
    <property type="entry name" value="Translation factor GUF1, mitochondrial"/>
    <property type="match status" value="1"/>
</dbReference>
<feature type="binding site" evidence="12">
    <location>
        <begin position="25"/>
        <end position="30"/>
    </location>
    <ligand>
        <name>GTP</name>
        <dbReference type="ChEBI" id="CHEBI:37565"/>
    </ligand>
</feature>
<dbReference type="InterPro" id="IPR035647">
    <property type="entry name" value="EFG_III/V"/>
</dbReference>
<keyword evidence="5 12" id="KW-0648">Protein biosynthesis</keyword>
<dbReference type="InterPro" id="IPR004161">
    <property type="entry name" value="EFTu-like_2"/>
</dbReference>
<dbReference type="CDD" id="cd16260">
    <property type="entry name" value="EF4_III"/>
    <property type="match status" value="1"/>
</dbReference>
<dbReference type="PANTHER" id="PTHR43512">
    <property type="entry name" value="TRANSLATION FACTOR GUF1-RELATED"/>
    <property type="match status" value="1"/>
</dbReference>
<comment type="similarity">
    <text evidence="10">Belongs to the GTP-binding elongation factor family. LepA subfamily.</text>
</comment>
<dbReference type="Gene3D" id="3.30.70.240">
    <property type="match status" value="1"/>
</dbReference>
<dbReference type="InterPro" id="IPR013842">
    <property type="entry name" value="LepA_CTD"/>
</dbReference>
<dbReference type="CDD" id="cd01890">
    <property type="entry name" value="LepA"/>
    <property type="match status" value="1"/>
</dbReference>
<organism evidence="14 15">
    <name type="scientific">Limosilactobacillus pontis DSM 8475</name>
    <dbReference type="NCBI Taxonomy" id="1423794"/>
    <lineage>
        <taxon>Bacteria</taxon>
        <taxon>Bacillati</taxon>
        <taxon>Bacillota</taxon>
        <taxon>Bacilli</taxon>
        <taxon>Lactobacillales</taxon>
        <taxon>Lactobacillaceae</taxon>
        <taxon>Limosilactobacillus</taxon>
    </lineage>
</organism>
<evidence type="ECO:0000256" key="6">
    <source>
        <dbReference type="ARBA" id="ARBA00023134"/>
    </source>
</evidence>
<evidence type="ECO:0000256" key="12">
    <source>
        <dbReference type="HAMAP-Rule" id="MF_00071"/>
    </source>
</evidence>
<name>A0A922TKF0_9LACO</name>
<dbReference type="InterPro" id="IPR038363">
    <property type="entry name" value="LepA_C_sf"/>
</dbReference>
<dbReference type="GO" id="GO:0005525">
    <property type="term" value="F:GTP binding"/>
    <property type="evidence" value="ECO:0007669"/>
    <property type="project" value="UniProtKB-UniRule"/>
</dbReference>
<evidence type="ECO:0000256" key="4">
    <source>
        <dbReference type="ARBA" id="ARBA00022801"/>
    </source>
</evidence>
<dbReference type="Proteomes" id="UP000051085">
    <property type="component" value="Unassembled WGS sequence"/>
</dbReference>
<evidence type="ECO:0000256" key="3">
    <source>
        <dbReference type="ARBA" id="ARBA00022741"/>
    </source>
</evidence>
<dbReference type="PANTHER" id="PTHR43512:SF4">
    <property type="entry name" value="TRANSLATION FACTOR GUF1 HOMOLOG, CHLOROPLASTIC"/>
    <property type="match status" value="1"/>
</dbReference>
<dbReference type="GO" id="GO:0003924">
    <property type="term" value="F:GTPase activity"/>
    <property type="evidence" value="ECO:0007669"/>
    <property type="project" value="UniProtKB-UniRule"/>
</dbReference>
<protein>
    <recommendedName>
        <fullName evidence="11 12">Elongation factor 4</fullName>
        <shortName evidence="12">EF-4</shortName>
        <ecNumber evidence="11 12">3.6.5.n1</ecNumber>
    </recommendedName>
    <alternativeName>
        <fullName evidence="12">Ribosomal back-translocase LepA</fullName>
    </alternativeName>
</protein>
<dbReference type="CDD" id="cd03699">
    <property type="entry name" value="EF4_II"/>
    <property type="match status" value="1"/>
</dbReference>
<evidence type="ECO:0000313" key="14">
    <source>
        <dbReference type="EMBL" id="KRM35311.1"/>
    </source>
</evidence>
<dbReference type="InterPro" id="IPR035654">
    <property type="entry name" value="LepA_IV"/>
</dbReference>
<gene>
    <name evidence="12" type="primary">lepA</name>
    <name evidence="14" type="ORF">FD34_GL000822</name>
</gene>
<dbReference type="FunFam" id="3.40.50.300:FF:000078">
    <property type="entry name" value="Elongation factor 4"/>
    <property type="match status" value="1"/>
</dbReference>
<dbReference type="GO" id="GO:0043022">
    <property type="term" value="F:ribosome binding"/>
    <property type="evidence" value="ECO:0007669"/>
    <property type="project" value="UniProtKB-UniRule"/>
</dbReference>
<keyword evidence="7 12" id="KW-0472">Membrane</keyword>
<comment type="similarity">
    <text evidence="1 12">Belongs to the TRAFAC class translation factor GTPase superfamily. Classic translation factor GTPase family. LepA subfamily.</text>
</comment>
<dbReference type="SUPFAM" id="SSF52540">
    <property type="entry name" value="P-loop containing nucleoside triphosphate hydrolases"/>
    <property type="match status" value="1"/>
</dbReference>
<comment type="function">
    <text evidence="9 12">Required for accurate and efficient protein synthesis under certain stress conditions. May act as a fidelity factor of the translation reaction, by catalyzing a one-codon backward translocation of tRNAs on improperly translocated ribosomes. Back-translocation proceeds from a post-translocation (POST) complex to a pre-translocation (PRE) complex, thus giving elongation factor G a second chance to translocate the tRNAs correctly. Binds to ribosomes in a GTP-dependent manner.</text>
</comment>
<dbReference type="SUPFAM" id="SSF54980">
    <property type="entry name" value="EF-G C-terminal domain-like"/>
    <property type="match status" value="2"/>
</dbReference>
<proteinExistence type="inferred from homology"/>
<keyword evidence="3 12" id="KW-0547">Nucleotide-binding</keyword>
<comment type="catalytic activity">
    <reaction evidence="8 12">
        <text>GTP + H2O = GDP + phosphate + H(+)</text>
        <dbReference type="Rhea" id="RHEA:19669"/>
        <dbReference type="ChEBI" id="CHEBI:15377"/>
        <dbReference type="ChEBI" id="CHEBI:15378"/>
        <dbReference type="ChEBI" id="CHEBI:37565"/>
        <dbReference type="ChEBI" id="CHEBI:43474"/>
        <dbReference type="ChEBI" id="CHEBI:58189"/>
        <dbReference type="EC" id="3.6.5.n1"/>
    </reaction>
</comment>
<accession>A0A922TKF0</accession>
<evidence type="ECO:0000256" key="5">
    <source>
        <dbReference type="ARBA" id="ARBA00022917"/>
    </source>
</evidence>
<dbReference type="Gene3D" id="3.30.70.2570">
    <property type="entry name" value="Elongation factor 4, C-terminal domain"/>
    <property type="match status" value="1"/>
</dbReference>
<evidence type="ECO:0000256" key="7">
    <source>
        <dbReference type="ARBA" id="ARBA00023136"/>
    </source>
</evidence>
<dbReference type="PRINTS" id="PR00315">
    <property type="entry name" value="ELONGATNFCT"/>
</dbReference>
<evidence type="ECO:0000256" key="2">
    <source>
        <dbReference type="ARBA" id="ARBA00022475"/>
    </source>
</evidence>
<dbReference type="PROSITE" id="PS51722">
    <property type="entry name" value="G_TR_2"/>
    <property type="match status" value="1"/>
</dbReference>
<dbReference type="Pfam" id="PF06421">
    <property type="entry name" value="LepA_C"/>
    <property type="match status" value="1"/>
</dbReference>
<evidence type="ECO:0000256" key="9">
    <source>
        <dbReference type="ARBA" id="ARBA00057626"/>
    </source>
</evidence>
<dbReference type="SMART" id="SM00838">
    <property type="entry name" value="EFG_C"/>
    <property type="match status" value="1"/>
</dbReference>